<evidence type="ECO:0000259" key="1">
    <source>
        <dbReference type="Pfam" id="PF06985"/>
    </source>
</evidence>
<proteinExistence type="predicted"/>
<dbReference type="Pfam" id="PF06985">
    <property type="entry name" value="HET"/>
    <property type="match status" value="1"/>
</dbReference>
<gene>
    <name evidence="2" type="ORF">B0T18DRAFT_332393</name>
</gene>
<dbReference type="EMBL" id="JAUKUD010000006">
    <property type="protein sequence ID" value="KAK0741104.1"/>
    <property type="molecule type" value="Genomic_DNA"/>
</dbReference>
<accession>A0AA40K033</accession>
<name>A0AA40K033_9PEZI</name>
<dbReference type="AlphaFoldDB" id="A0AA40K033"/>
<keyword evidence="3" id="KW-1185">Reference proteome</keyword>
<dbReference type="PANTHER" id="PTHR33112">
    <property type="entry name" value="DOMAIN PROTEIN, PUTATIVE-RELATED"/>
    <property type="match status" value="1"/>
</dbReference>
<evidence type="ECO:0000313" key="3">
    <source>
        <dbReference type="Proteomes" id="UP001172155"/>
    </source>
</evidence>
<evidence type="ECO:0000313" key="2">
    <source>
        <dbReference type="EMBL" id="KAK0741104.1"/>
    </source>
</evidence>
<feature type="domain" description="Heterokaryon incompatibility" evidence="1">
    <location>
        <begin position="191"/>
        <end position="367"/>
    </location>
</feature>
<dbReference type="PANTHER" id="PTHR33112:SF10">
    <property type="entry name" value="TOL"/>
    <property type="match status" value="1"/>
</dbReference>
<reference evidence="2" key="1">
    <citation type="submission" date="2023-06" db="EMBL/GenBank/DDBJ databases">
        <title>Genome-scale phylogeny and comparative genomics of the fungal order Sordariales.</title>
        <authorList>
            <consortium name="Lawrence Berkeley National Laboratory"/>
            <person name="Hensen N."/>
            <person name="Bonometti L."/>
            <person name="Westerberg I."/>
            <person name="Brannstrom I.O."/>
            <person name="Guillou S."/>
            <person name="Cros-Aarteil S."/>
            <person name="Calhoun S."/>
            <person name="Haridas S."/>
            <person name="Kuo A."/>
            <person name="Mondo S."/>
            <person name="Pangilinan J."/>
            <person name="Riley R."/>
            <person name="LaButti K."/>
            <person name="Andreopoulos B."/>
            <person name="Lipzen A."/>
            <person name="Chen C."/>
            <person name="Yanf M."/>
            <person name="Daum C."/>
            <person name="Ng V."/>
            <person name="Clum A."/>
            <person name="Steindorff A."/>
            <person name="Ohm R."/>
            <person name="Martin F."/>
            <person name="Silar P."/>
            <person name="Natvig D."/>
            <person name="Lalanne C."/>
            <person name="Gautier V."/>
            <person name="Ament-velasquez S.L."/>
            <person name="Kruys A."/>
            <person name="Hutchinson M.I."/>
            <person name="Powell A.J."/>
            <person name="Barry K."/>
            <person name="Miller A.N."/>
            <person name="Grigoriev I.V."/>
            <person name="Debuchy R."/>
            <person name="Gladieux P."/>
            <person name="Thoren M.H."/>
            <person name="Johannesson H."/>
        </authorList>
    </citation>
    <scope>NUCLEOTIDE SEQUENCE</scope>
    <source>
        <strain evidence="2">SMH3187-1</strain>
    </source>
</reference>
<dbReference type="InterPro" id="IPR010730">
    <property type="entry name" value="HET"/>
</dbReference>
<dbReference type="Proteomes" id="UP001172155">
    <property type="component" value="Unassembled WGS sequence"/>
</dbReference>
<sequence>MAVPAVARPKEWQHCPYCKGLFGDVYDERVLLPDVVASASQCARCWALCEVLSHLTDTNEPNTTLVGSIWHDNTLEIGVIGPEDTFETAVGYKIYLVVDEVKDKRLRSDAMLGIPIAVAHSHEKFRPIKGSPQERFALAKTWLSDCISSHETCNKDKAEYVLPRRLLDISDSESIRLITTEVCRLPQGTPYVALSYCWGKHGGNLCTYSTNLDQHATGIPIASLPQTIKDAIVACRHLGQRYLWVDALCIIQDDADDKNSQIPQMADIYSGAVLALSAAGSSSVLEGCPLGPPEMQPVPPKVFELSYPPGPPSPVGEKPVGKVKVVIDRIEHERCRSLPGHWARETFDQDPKDLLNVIEERGWTFQERFLAKRTLYIGKGELSWTCASEVQCECRENGPQTKTRDGDRVFTRRYSISHLSVNKLFAKASMDKTYSFLWTDIASTYSSRLLTQFGDRLAALQGISVALQRKWPHIYSKEDYAFGCWRPFLADLLVWQVSGEPVSAQVDKELFPSWAWPSCGRPISFTSWVWYGVDPKTWVRVLDLEVIQSEDGGAFGQGKGIITLRAPLIPAKREVIKYDEGVEEVVLTPKDKQLSFMAGAASFDHPGDSPSVAGNEVTHLVLLASYPFQLLKRTRPLSCALLSVAPVPGRDKEFRRVGMVTVPRADRAFLGFHLQRILSPHVTRFKLV</sequence>
<organism evidence="2 3">
    <name type="scientific">Schizothecium vesticola</name>
    <dbReference type="NCBI Taxonomy" id="314040"/>
    <lineage>
        <taxon>Eukaryota</taxon>
        <taxon>Fungi</taxon>
        <taxon>Dikarya</taxon>
        <taxon>Ascomycota</taxon>
        <taxon>Pezizomycotina</taxon>
        <taxon>Sordariomycetes</taxon>
        <taxon>Sordariomycetidae</taxon>
        <taxon>Sordariales</taxon>
        <taxon>Schizotheciaceae</taxon>
        <taxon>Schizothecium</taxon>
    </lineage>
</organism>
<protein>
    <submittedName>
        <fullName evidence="2">Heterokaryon incompatibility protein-domain-containing protein</fullName>
    </submittedName>
</protein>
<comment type="caution">
    <text evidence="2">The sequence shown here is derived from an EMBL/GenBank/DDBJ whole genome shotgun (WGS) entry which is preliminary data.</text>
</comment>